<organism evidence="1">
    <name type="scientific">bioreactor metagenome</name>
    <dbReference type="NCBI Taxonomy" id="1076179"/>
    <lineage>
        <taxon>unclassified sequences</taxon>
        <taxon>metagenomes</taxon>
        <taxon>ecological metagenomes</taxon>
    </lineage>
</organism>
<reference evidence="1" key="1">
    <citation type="submission" date="2019-08" db="EMBL/GenBank/DDBJ databases">
        <authorList>
            <person name="Kucharzyk K."/>
            <person name="Murdoch R.W."/>
            <person name="Higgins S."/>
            <person name="Loffler F."/>
        </authorList>
    </citation>
    <scope>NUCLEOTIDE SEQUENCE</scope>
</reference>
<proteinExistence type="predicted"/>
<dbReference type="EMBL" id="VSSQ01058095">
    <property type="protein sequence ID" value="MPN11827.1"/>
    <property type="molecule type" value="Genomic_DNA"/>
</dbReference>
<comment type="caution">
    <text evidence="1">The sequence shown here is derived from an EMBL/GenBank/DDBJ whole genome shotgun (WGS) entry which is preliminary data.</text>
</comment>
<evidence type="ECO:0000313" key="1">
    <source>
        <dbReference type="EMBL" id="MPN11827.1"/>
    </source>
</evidence>
<sequence length="75" mass="9180">MYYIKLSIEKRWFAENNIGNTGFIFFDDILNSLKPNQFNIFSYNYILAKYILFIVTKYLHKIYKTVIEFNFFEIV</sequence>
<accession>A0A645FC24</accession>
<name>A0A645FC24_9ZZZZ</name>
<gene>
    <name evidence="1" type="ORF">SDC9_159135</name>
</gene>
<dbReference type="AlphaFoldDB" id="A0A645FC24"/>
<protein>
    <submittedName>
        <fullName evidence="1">Uncharacterized protein</fullName>
    </submittedName>
</protein>